<dbReference type="AlphaFoldDB" id="A0A2P8VQM5"/>
<dbReference type="PANTHER" id="PTHR30462:SF3">
    <property type="entry name" value="INTERMEMBRANE TRANSPORT PROTEIN PQIA"/>
    <property type="match status" value="1"/>
</dbReference>
<evidence type="ECO:0000256" key="2">
    <source>
        <dbReference type="ARBA" id="ARBA00007555"/>
    </source>
</evidence>
<evidence type="ECO:0000256" key="3">
    <source>
        <dbReference type="ARBA" id="ARBA00022475"/>
    </source>
</evidence>
<dbReference type="Proteomes" id="UP000240212">
    <property type="component" value="Unassembled WGS sequence"/>
</dbReference>
<evidence type="ECO:0000256" key="8">
    <source>
        <dbReference type="SAM" id="Phobius"/>
    </source>
</evidence>
<dbReference type="OrthoDB" id="9800207at2"/>
<feature type="transmembrane region" description="Helical" evidence="8">
    <location>
        <begin position="99"/>
        <end position="122"/>
    </location>
</feature>
<protein>
    <submittedName>
        <fullName evidence="9">Paraquat-inducible protein A</fullName>
    </submittedName>
</protein>
<comment type="similarity">
    <text evidence="2">Belongs to the PqiA family.</text>
</comment>
<accession>A0A2P8VQM5</accession>
<keyword evidence="6 8" id="KW-1133">Transmembrane helix</keyword>
<evidence type="ECO:0000256" key="5">
    <source>
        <dbReference type="ARBA" id="ARBA00022692"/>
    </source>
</evidence>
<evidence type="ECO:0000256" key="7">
    <source>
        <dbReference type="ARBA" id="ARBA00023136"/>
    </source>
</evidence>
<dbReference type="InterPro" id="IPR007498">
    <property type="entry name" value="PqiA-like"/>
</dbReference>
<dbReference type="NCBIfam" id="NF011683">
    <property type="entry name" value="PRK15103.1"/>
    <property type="match status" value="1"/>
</dbReference>
<dbReference type="EMBL" id="PYEP01000001">
    <property type="protein sequence ID" value="PSN09710.1"/>
    <property type="molecule type" value="Genomic_DNA"/>
</dbReference>
<reference evidence="9 10" key="1">
    <citation type="submission" date="2018-03" db="EMBL/GenBank/DDBJ databases">
        <title>Draft genome sequence of the first documented clinical Siccibacter turicensis isolate in Austria.</title>
        <authorList>
            <person name="Lepuschitz S."/>
            <person name="Pekard-Amenitsch S."/>
            <person name="Haunold R."/>
            <person name="Schill S."/>
            <person name="Mach R."/>
            <person name="Allerberger F."/>
            <person name="Ruppitsch W."/>
            <person name="Forsythe S.J."/>
        </authorList>
    </citation>
    <scope>NUCLEOTIDE SEQUENCE [LARGE SCALE GENOMIC DNA]</scope>
    <source>
        <strain evidence="9 10">6100069499-17</strain>
    </source>
</reference>
<keyword evidence="10" id="KW-1185">Reference proteome</keyword>
<proteinExistence type="inferred from homology"/>
<feature type="transmembrane region" description="Helical" evidence="8">
    <location>
        <begin position="302"/>
        <end position="326"/>
    </location>
</feature>
<keyword evidence="3" id="KW-1003">Cell membrane</keyword>
<dbReference type="STRING" id="1388748.GCA_000463155_01363"/>
<dbReference type="Pfam" id="PF04403">
    <property type="entry name" value="PqiA"/>
    <property type="match status" value="2"/>
</dbReference>
<gene>
    <name evidence="9" type="ORF">C7G83_02890</name>
</gene>
<feature type="transmembrane region" description="Helical" evidence="8">
    <location>
        <begin position="53"/>
        <end position="71"/>
    </location>
</feature>
<feature type="transmembrane region" description="Helical" evidence="8">
    <location>
        <begin position="258"/>
        <end position="282"/>
    </location>
</feature>
<organism evidence="9 10">
    <name type="scientific">Siccibacter turicensis</name>
    <dbReference type="NCBI Taxonomy" id="357233"/>
    <lineage>
        <taxon>Bacteria</taxon>
        <taxon>Pseudomonadati</taxon>
        <taxon>Pseudomonadota</taxon>
        <taxon>Gammaproteobacteria</taxon>
        <taxon>Enterobacterales</taxon>
        <taxon>Enterobacteriaceae</taxon>
        <taxon>Siccibacter</taxon>
    </lineage>
</organism>
<evidence type="ECO:0000256" key="4">
    <source>
        <dbReference type="ARBA" id="ARBA00022519"/>
    </source>
</evidence>
<comment type="caution">
    <text evidence="9">The sequence shown here is derived from an EMBL/GenBank/DDBJ whole genome shotgun (WGS) entry which is preliminary data.</text>
</comment>
<dbReference type="RefSeq" id="WP_106876144.1">
    <property type="nucleotide sequence ID" value="NZ_PYEP01000001.1"/>
</dbReference>
<dbReference type="NCBIfam" id="TIGR00155">
    <property type="entry name" value="pqiA_fam"/>
    <property type="match status" value="1"/>
</dbReference>
<name>A0A2P8VQM5_9ENTR</name>
<dbReference type="GO" id="GO:0005886">
    <property type="term" value="C:plasma membrane"/>
    <property type="evidence" value="ECO:0007669"/>
    <property type="project" value="UniProtKB-SubCell"/>
</dbReference>
<sequence length="422" mass="46995">MCEHHHAAQHILCPQCDMMVALPSLPHGHKANCPRCGTTLTTNWEAPRQRPTAWALAALFMLLLANLFPFVNMKVGGMVSEVTLLEIPGVMFSEDYASLGTFFILFVQCVPVFCLITILLLVNRVALPHGVKMFLARSLFALKSWGMAEIFLAGVLVSFVKLMAYGDIGVGSSFVPWCLFCFAQLRAMQCVDRRWLWDDLEPMPALTQPFRVSVPGIQQGLRSCRCCTAILPAEQQRCPRCGVKGEARRKNSLQWTMALLVTSIMLYFPANILPIMITSLLGDDMPSTIIAGVVLLWSDGSYPVALVIFIASIMVPTLKMIAIAWLCWDAKGHGKRDSERMHLIYEVVEFVGRWSMIDVFVIAVLSALVRMGGLMNIYPAIGAVMFALVVILTMFAAMTFDPRLSWDRATDSSHEEPYQHGK</sequence>
<feature type="transmembrane region" description="Helical" evidence="8">
    <location>
        <begin position="377"/>
        <end position="398"/>
    </location>
</feature>
<evidence type="ECO:0000313" key="10">
    <source>
        <dbReference type="Proteomes" id="UP000240212"/>
    </source>
</evidence>
<dbReference type="InterPro" id="IPR005219">
    <property type="entry name" value="PqiA-like_proteobact"/>
</dbReference>
<comment type="subcellular location">
    <subcellularLocation>
        <location evidence="1">Cell inner membrane</location>
        <topology evidence="1">Multi-pass membrane protein</topology>
    </subcellularLocation>
</comment>
<dbReference type="InterPro" id="IPR051800">
    <property type="entry name" value="PqiA-PqiB_transport"/>
</dbReference>
<evidence type="ECO:0000256" key="1">
    <source>
        <dbReference type="ARBA" id="ARBA00004429"/>
    </source>
</evidence>
<keyword evidence="5 8" id="KW-0812">Transmembrane</keyword>
<feature type="transmembrane region" description="Helical" evidence="8">
    <location>
        <begin position="162"/>
        <end position="185"/>
    </location>
</feature>
<keyword evidence="4" id="KW-0997">Cell inner membrane</keyword>
<keyword evidence="7 8" id="KW-0472">Membrane</keyword>
<dbReference type="PANTHER" id="PTHR30462">
    <property type="entry name" value="INTERMEMBRANE TRANSPORT PROTEIN PQIB-RELATED"/>
    <property type="match status" value="1"/>
</dbReference>
<evidence type="ECO:0000256" key="6">
    <source>
        <dbReference type="ARBA" id="ARBA00022989"/>
    </source>
</evidence>
<evidence type="ECO:0000313" key="9">
    <source>
        <dbReference type="EMBL" id="PSN09710.1"/>
    </source>
</evidence>
<feature type="transmembrane region" description="Helical" evidence="8">
    <location>
        <begin position="134"/>
        <end position="156"/>
    </location>
</feature>
<feature type="transmembrane region" description="Helical" evidence="8">
    <location>
        <begin position="347"/>
        <end position="371"/>
    </location>
</feature>